<evidence type="ECO:0000256" key="8">
    <source>
        <dbReference type="ARBA" id="ARBA00023018"/>
    </source>
</evidence>
<dbReference type="PANTHER" id="PTHR31937">
    <property type="entry name" value="TRANSMEMBRANE PROTEIN 163"/>
    <property type="match status" value="1"/>
</dbReference>
<evidence type="ECO:0000256" key="2">
    <source>
        <dbReference type="ARBA" id="ARBA00004644"/>
    </source>
</evidence>
<feature type="transmembrane region" description="Helical" evidence="11">
    <location>
        <begin position="149"/>
        <end position="170"/>
    </location>
</feature>
<feature type="transmembrane region" description="Helical" evidence="11">
    <location>
        <begin position="74"/>
        <end position="97"/>
    </location>
</feature>
<keyword evidence="9 11" id="KW-0472">Membrane</keyword>
<comment type="similarity">
    <text evidence="3">Belongs to the TMEM163 family.</text>
</comment>
<keyword evidence="6" id="KW-0862">Zinc</keyword>
<evidence type="ECO:0000313" key="14">
    <source>
        <dbReference type="Proteomes" id="UP000667802"/>
    </source>
</evidence>
<dbReference type="GO" id="GO:0016020">
    <property type="term" value="C:membrane"/>
    <property type="evidence" value="ECO:0007669"/>
    <property type="project" value="InterPro"/>
</dbReference>
<evidence type="ECO:0000256" key="9">
    <source>
        <dbReference type="ARBA" id="ARBA00023136"/>
    </source>
</evidence>
<dbReference type="GO" id="GO:0008324">
    <property type="term" value="F:monoatomic cation transmembrane transporter activity"/>
    <property type="evidence" value="ECO:0007669"/>
    <property type="project" value="InterPro"/>
</dbReference>
<reference evidence="14" key="1">
    <citation type="journal article" date="2021" name="Science">
        <title>Hunting the eagle killer: A cyanobacterial neurotoxin causes vacuolar myelinopathy.</title>
        <authorList>
            <person name="Breinlinger S."/>
            <person name="Phillips T.J."/>
            <person name="Haram B.N."/>
            <person name="Mares J."/>
            <person name="Martinez Yerena J.A."/>
            <person name="Hrouzek P."/>
            <person name="Sobotka R."/>
            <person name="Henderson W.M."/>
            <person name="Schmieder P."/>
            <person name="Williams S.M."/>
            <person name="Lauderdale J.D."/>
            <person name="Wilde H.D."/>
            <person name="Gerrin W."/>
            <person name="Kust A."/>
            <person name="Washington J.W."/>
            <person name="Wagner C."/>
            <person name="Geier B."/>
            <person name="Liebeke M."/>
            <person name="Enke H."/>
            <person name="Niedermeyer T.H.J."/>
            <person name="Wilde S.B."/>
        </authorList>
    </citation>
    <scope>NUCLEOTIDE SEQUENCE [LARGE SCALE GENOMIC DNA]</scope>
    <source>
        <strain evidence="14">Thurmond2011</strain>
    </source>
</reference>
<feature type="domain" description="Cation efflux protein transmembrane" evidence="12">
    <location>
        <begin position="78"/>
        <end position="194"/>
    </location>
</feature>
<gene>
    <name evidence="13" type="ORF">G7B40_025040</name>
</gene>
<protein>
    <submittedName>
        <fullName evidence="13">Cation transporter</fullName>
    </submittedName>
</protein>
<evidence type="ECO:0000256" key="3">
    <source>
        <dbReference type="ARBA" id="ARBA00008731"/>
    </source>
</evidence>
<comment type="subcellular location">
    <subcellularLocation>
        <location evidence="2">Cytoplasmic vesicle</location>
        <location evidence="2">Secretory vesicle</location>
        <location evidence="2">Synaptic vesicle membrane</location>
        <topology evidence="2">Multi-pass membrane protein</topology>
    </subcellularLocation>
    <subcellularLocation>
        <location evidence="1">Early endosome membrane</location>
    </subcellularLocation>
</comment>
<keyword evidence="8" id="KW-0770">Synapse</keyword>
<dbReference type="RefSeq" id="WP_208339071.1">
    <property type="nucleotide sequence ID" value="NZ_CAWQFN010000488.1"/>
</dbReference>
<evidence type="ECO:0000256" key="4">
    <source>
        <dbReference type="ARBA" id="ARBA00022692"/>
    </source>
</evidence>
<dbReference type="AlphaFoldDB" id="A0AAP5ICN0"/>
<dbReference type="Gene3D" id="1.20.1510.10">
    <property type="entry name" value="Cation efflux protein transmembrane domain"/>
    <property type="match status" value="1"/>
</dbReference>
<proteinExistence type="inferred from homology"/>
<dbReference type="Proteomes" id="UP000667802">
    <property type="component" value="Unassembled WGS sequence"/>
</dbReference>
<feature type="transmembrane region" description="Helical" evidence="11">
    <location>
        <begin position="109"/>
        <end position="128"/>
    </location>
</feature>
<dbReference type="InterPro" id="IPR058533">
    <property type="entry name" value="Cation_efflux_TM"/>
</dbReference>
<keyword evidence="14" id="KW-1185">Reference proteome</keyword>
<evidence type="ECO:0000256" key="6">
    <source>
        <dbReference type="ARBA" id="ARBA00022833"/>
    </source>
</evidence>
<evidence type="ECO:0000256" key="11">
    <source>
        <dbReference type="SAM" id="Phobius"/>
    </source>
</evidence>
<organism evidence="13 14">
    <name type="scientific">Aetokthonos hydrillicola Thurmond2011</name>
    <dbReference type="NCBI Taxonomy" id="2712845"/>
    <lineage>
        <taxon>Bacteria</taxon>
        <taxon>Bacillati</taxon>
        <taxon>Cyanobacteriota</taxon>
        <taxon>Cyanophyceae</taxon>
        <taxon>Nostocales</taxon>
        <taxon>Hapalosiphonaceae</taxon>
        <taxon>Aetokthonos</taxon>
    </lineage>
</organism>
<comment type="caution">
    <text evidence="13">The sequence shown here is derived from an EMBL/GenBank/DDBJ whole genome shotgun (WGS) entry which is preliminary data.</text>
</comment>
<dbReference type="SUPFAM" id="SSF161111">
    <property type="entry name" value="Cation efflux protein transmembrane domain-like"/>
    <property type="match status" value="1"/>
</dbReference>
<keyword evidence="7 11" id="KW-1133">Transmembrane helix</keyword>
<evidence type="ECO:0000256" key="7">
    <source>
        <dbReference type="ARBA" id="ARBA00022989"/>
    </source>
</evidence>
<dbReference type="InterPro" id="IPR026765">
    <property type="entry name" value="Tmem163"/>
</dbReference>
<keyword evidence="4 11" id="KW-0812">Transmembrane</keyword>
<name>A0AAP5ICN0_9CYAN</name>
<accession>A0AAP5ICN0</accession>
<sequence>MQTTQKLLRRGLLLEYLTLGWNVVGTCIVMKSGLQANSIALVGFGLDSLVEIGASTVVIWQLTGVNQKREQQGLRLIGTAFFVLATYVLIQSVTTLLAQARPQQSSVGIGWLVATFVVMLALAVGKAHTGRKLDNPVLLTEARVTVVDAYLAGSVLVGLLLNTFFGLWWADPVAGLVIVFYGFKEGWHAWIESVT</sequence>
<evidence type="ECO:0000259" key="12">
    <source>
        <dbReference type="Pfam" id="PF01545"/>
    </source>
</evidence>
<dbReference type="EMBL" id="JAALHA020000014">
    <property type="protein sequence ID" value="MDR9897804.1"/>
    <property type="molecule type" value="Genomic_DNA"/>
</dbReference>
<dbReference type="GO" id="GO:0031410">
    <property type="term" value="C:cytoplasmic vesicle"/>
    <property type="evidence" value="ECO:0007669"/>
    <property type="project" value="UniProtKB-KW"/>
</dbReference>
<evidence type="ECO:0000256" key="1">
    <source>
        <dbReference type="ARBA" id="ARBA00004146"/>
    </source>
</evidence>
<evidence type="ECO:0000256" key="10">
    <source>
        <dbReference type="ARBA" id="ARBA00023329"/>
    </source>
</evidence>
<dbReference type="InterPro" id="IPR027469">
    <property type="entry name" value="Cation_efflux_TMD_sf"/>
</dbReference>
<dbReference type="PANTHER" id="PTHR31937:SF2">
    <property type="entry name" value="TRANSMEMBRANE PROTEIN 163"/>
    <property type="match status" value="1"/>
</dbReference>
<dbReference type="Pfam" id="PF01545">
    <property type="entry name" value="Cation_efflux"/>
    <property type="match status" value="1"/>
</dbReference>
<evidence type="ECO:0000256" key="5">
    <source>
        <dbReference type="ARBA" id="ARBA00022753"/>
    </source>
</evidence>
<keyword evidence="5" id="KW-0967">Endosome</keyword>
<keyword evidence="10" id="KW-0968">Cytoplasmic vesicle</keyword>
<evidence type="ECO:0000313" key="13">
    <source>
        <dbReference type="EMBL" id="MDR9897804.1"/>
    </source>
</evidence>